<evidence type="ECO:0000313" key="2">
    <source>
        <dbReference type="EMBL" id="CAL4093992.1"/>
    </source>
</evidence>
<keyword evidence="3" id="KW-1185">Reference proteome</keyword>
<name>A0AAV2QTI6_MEGNR</name>
<proteinExistence type="predicted"/>
<organism evidence="2 3">
    <name type="scientific">Meganyctiphanes norvegica</name>
    <name type="common">Northern krill</name>
    <name type="synonym">Thysanopoda norvegica</name>
    <dbReference type="NCBI Taxonomy" id="48144"/>
    <lineage>
        <taxon>Eukaryota</taxon>
        <taxon>Metazoa</taxon>
        <taxon>Ecdysozoa</taxon>
        <taxon>Arthropoda</taxon>
        <taxon>Crustacea</taxon>
        <taxon>Multicrustacea</taxon>
        <taxon>Malacostraca</taxon>
        <taxon>Eumalacostraca</taxon>
        <taxon>Eucarida</taxon>
        <taxon>Euphausiacea</taxon>
        <taxon>Euphausiidae</taxon>
        <taxon>Meganyctiphanes</taxon>
    </lineage>
</organism>
<dbReference type="EMBL" id="CAXKWB010009237">
    <property type="protein sequence ID" value="CAL4093992.1"/>
    <property type="molecule type" value="Genomic_DNA"/>
</dbReference>
<sequence length="193" mass="21150">MKEALRQIFLTDTLESVEVKANKSSAENASLSDNVSGGAFYGFSRGSVRGSSRGSQRGRGRRSFRNRSNFQGHRGGKSQNPTIDGKVSTCYHCNATTHYRWECPDLPRTHQGASGAVAALASGESNSEYDMNIVNIATDMEDNNNAGPQFTFLVTNEKTLDDSEYESHYEVSLFLGCTNVSANYKLLGRNSKI</sequence>
<accession>A0AAV2QTI6</accession>
<dbReference type="Proteomes" id="UP001497623">
    <property type="component" value="Unassembled WGS sequence"/>
</dbReference>
<evidence type="ECO:0008006" key="4">
    <source>
        <dbReference type="Google" id="ProtNLM"/>
    </source>
</evidence>
<reference evidence="2 3" key="1">
    <citation type="submission" date="2024-05" db="EMBL/GenBank/DDBJ databases">
        <authorList>
            <person name="Wallberg A."/>
        </authorList>
    </citation>
    <scope>NUCLEOTIDE SEQUENCE [LARGE SCALE GENOMIC DNA]</scope>
</reference>
<dbReference type="AlphaFoldDB" id="A0AAV2QTI6"/>
<feature type="region of interest" description="Disordered" evidence="1">
    <location>
        <begin position="46"/>
        <end position="83"/>
    </location>
</feature>
<comment type="caution">
    <text evidence="2">The sequence shown here is derived from an EMBL/GenBank/DDBJ whole genome shotgun (WGS) entry which is preliminary data.</text>
</comment>
<gene>
    <name evidence="2" type="ORF">MNOR_LOCUS15034</name>
</gene>
<feature type="compositionally biased region" description="Low complexity" evidence="1">
    <location>
        <begin position="46"/>
        <end position="55"/>
    </location>
</feature>
<evidence type="ECO:0000256" key="1">
    <source>
        <dbReference type="SAM" id="MobiDB-lite"/>
    </source>
</evidence>
<evidence type="ECO:0000313" key="3">
    <source>
        <dbReference type="Proteomes" id="UP001497623"/>
    </source>
</evidence>
<feature type="compositionally biased region" description="Basic residues" evidence="1">
    <location>
        <begin position="56"/>
        <end position="65"/>
    </location>
</feature>
<protein>
    <recommendedName>
        <fullName evidence="4">CCHC-type domain-containing protein</fullName>
    </recommendedName>
</protein>